<evidence type="ECO:0000313" key="1">
    <source>
        <dbReference type="EMBL" id="JAD74172.1"/>
    </source>
</evidence>
<dbReference type="AlphaFoldDB" id="A0A0A9CRR1"/>
<protein>
    <submittedName>
        <fullName evidence="1">Uncharacterized protein</fullName>
    </submittedName>
</protein>
<accession>A0A0A9CRR1</accession>
<proteinExistence type="predicted"/>
<reference evidence="1" key="1">
    <citation type="submission" date="2014-09" db="EMBL/GenBank/DDBJ databases">
        <authorList>
            <person name="Magalhaes I.L.F."/>
            <person name="Oliveira U."/>
            <person name="Santos F.R."/>
            <person name="Vidigal T.H.D.A."/>
            <person name="Brescovit A.D."/>
            <person name="Santos A.J."/>
        </authorList>
    </citation>
    <scope>NUCLEOTIDE SEQUENCE</scope>
    <source>
        <tissue evidence="1">Shoot tissue taken approximately 20 cm above the soil surface</tissue>
    </source>
</reference>
<dbReference type="EMBL" id="GBRH01223723">
    <property type="protein sequence ID" value="JAD74172.1"/>
    <property type="molecule type" value="Transcribed_RNA"/>
</dbReference>
<name>A0A0A9CRR1_ARUDO</name>
<reference evidence="1" key="2">
    <citation type="journal article" date="2015" name="Data Brief">
        <title>Shoot transcriptome of the giant reed, Arundo donax.</title>
        <authorList>
            <person name="Barrero R.A."/>
            <person name="Guerrero F.D."/>
            <person name="Moolhuijzen P."/>
            <person name="Goolsby J.A."/>
            <person name="Tidwell J."/>
            <person name="Bellgard S.E."/>
            <person name="Bellgard M.I."/>
        </authorList>
    </citation>
    <scope>NUCLEOTIDE SEQUENCE</scope>
    <source>
        <tissue evidence="1">Shoot tissue taken approximately 20 cm above the soil surface</tissue>
    </source>
</reference>
<sequence length="36" mass="3958">MSTHRFARAALGPARAWSLAGWRCVTVSTTMHSVIQ</sequence>
<organism evidence="1">
    <name type="scientific">Arundo donax</name>
    <name type="common">Giant reed</name>
    <name type="synonym">Donax arundinaceus</name>
    <dbReference type="NCBI Taxonomy" id="35708"/>
    <lineage>
        <taxon>Eukaryota</taxon>
        <taxon>Viridiplantae</taxon>
        <taxon>Streptophyta</taxon>
        <taxon>Embryophyta</taxon>
        <taxon>Tracheophyta</taxon>
        <taxon>Spermatophyta</taxon>
        <taxon>Magnoliopsida</taxon>
        <taxon>Liliopsida</taxon>
        <taxon>Poales</taxon>
        <taxon>Poaceae</taxon>
        <taxon>PACMAD clade</taxon>
        <taxon>Arundinoideae</taxon>
        <taxon>Arundineae</taxon>
        <taxon>Arundo</taxon>
    </lineage>
</organism>